<keyword evidence="2" id="KW-0812">Transmembrane</keyword>
<evidence type="ECO:0008006" key="6">
    <source>
        <dbReference type="Google" id="ProtNLM"/>
    </source>
</evidence>
<evidence type="ECO:0000313" key="4">
    <source>
        <dbReference type="EMBL" id="CEL94719.1"/>
    </source>
</evidence>
<dbReference type="GO" id="GO:0005884">
    <property type="term" value="C:actin filament"/>
    <property type="evidence" value="ECO:0007669"/>
    <property type="project" value="TreeGrafter"/>
</dbReference>
<sequence length="1228" mass="134544">MKLYLVVVALISGPLRLVLAWKAWEGDDTFCDSFPLCETVAYVPPPSRPPYVPPDYPDRPPPGKCNESDSTNCTDDEPRPPCTGANCTRQLQVDEIVEPPLDISPEPPAEEPSLPPAPPFACKAKLAELEAQGPIAANATEVGHMSLLSLLMWSDSQCLKRDSGKCYSYSIDGPRCKGFNYPFDFCVPQSFDIYYEKFALLHKLGHILDCGILPACHSAATRSVCEAVDDCQWVQDPYRWREWPCDIKASTLALYVASNGDPTKCPEARKWYDCLKTHDKKTCRSKKHCTDKTGDMYYLPCFPTADTIAKAFKEDASECGPAAKCIALTKKANETCVYNATHNATMYIKQTAAANGSEEYRTPPPVVDPEPGYPPDYYRPPIDHRCWDQTCNTDDCHFNYFWYGLNPGSSLPFGHCDMNAKSPYKHPELRYLHSDRCLRYSLISNRSLIYEWCSRYRTYDRTSGNTTVDTRGCFADSFCKLVCNHEMGRWGRRSGECQESTAGLVDFLYEDGNEKTFRLNLEQCNTVHDWFSWDVNELTQKDPEFAAALQESCPDIPDLSSVVKKTTAESAQALRDFYQPGRPPAPPSIQLPTPPPPRPTLKPPPSKGEWTKPSPPPAKGGCSQLFVGCDELTEIRKYEVKTTISGMSRDKLTNQRNCAISQALAKNLRQNMATSISCDGCDFSFCVGSHNLESCMESPTCDENVQVRRLIRAKTFFLRRLNNEDASVDITSVIQTVGATDDGLDVALTMAESSGELDNSFATALDETDDIDNVVEGVIGVTTDEEIPPAAIVEQVFEEPDINPEYFSVDSDPDHSSSSTEEPDESDEESGASAISTSLITSLALAISSLAFVMQTGREAGVGSALVPGVMILFFILSLTMVLASEPPSRACRLAIDRQRIKGLAAAFDFDLRSTGVFGGLTLKPPVCSRDGMSNAGCCPVLDSVQTNLGAGGNDPLCAAVVTDFTNVAELAVDSDKLEAICTGCFAQAVDALNEGITDANGKGPGCARSSKIIRTLNTLCAKAADEETYCLTKYKDHLEILEAVVEDHAALDPVLVPLANLCTDRCFFTNIGLILNSMGSEVKRANGQRTPRGFADDYIKMLCSRTTQGFCWNKFVSLMPAPGGTRKRPGECSGSGDLTPPESEDESPTGPPKKPGELPQRPPLDGDLGVGRVPERKAQIELEPGNCDDLEARLSANSSDNKYQDKYGCCGALYYQSFIDKQRVAPA</sequence>
<proteinExistence type="predicted"/>
<feature type="region of interest" description="Disordered" evidence="1">
    <location>
        <begin position="1124"/>
        <end position="1186"/>
    </location>
</feature>
<feature type="transmembrane region" description="Helical" evidence="2">
    <location>
        <begin position="865"/>
        <end position="884"/>
    </location>
</feature>
<feature type="region of interest" description="Disordered" evidence="1">
    <location>
        <begin position="48"/>
        <end position="79"/>
    </location>
</feature>
<evidence type="ECO:0000256" key="2">
    <source>
        <dbReference type="SAM" id="Phobius"/>
    </source>
</evidence>
<gene>
    <name evidence="4" type="ORF">Vbra_7392</name>
</gene>
<feature type="compositionally biased region" description="Pro residues" evidence="1">
    <location>
        <begin position="48"/>
        <end position="63"/>
    </location>
</feature>
<protein>
    <recommendedName>
        <fullName evidence="6">Saposin B-type domain-containing protein</fullName>
    </recommendedName>
</protein>
<dbReference type="EMBL" id="CDMY01000225">
    <property type="protein sequence ID" value="CEL94719.1"/>
    <property type="molecule type" value="Genomic_DNA"/>
</dbReference>
<dbReference type="InParanoid" id="A0A0G4EH69"/>
<accession>A0A0G4EH69</accession>
<dbReference type="PANTHER" id="PTHR45691">
    <property type="entry name" value="PROTEIN DIAPHANOUS"/>
    <property type="match status" value="1"/>
</dbReference>
<keyword evidence="2" id="KW-0472">Membrane</keyword>
<reference evidence="4 5" key="1">
    <citation type="submission" date="2014-11" db="EMBL/GenBank/DDBJ databases">
        <authorList>
            <person name="Zhu J."/>
            <person name="Qi W."/>
            <person name="Song R."/>
        </authorList>
    </citation>
    <scope>NUCLEOTIDE SEQUENCE [LARGE SCALE GENOMIC DNA]</scope>
</reference>
<keyword evidence="2" id="KW-1133">Transmembrane helix</keyword>
<evidence type="ECO:0000256" key="1">
    <source>
        <dbReference type="SAM" id="MobiDB-lite"/>
    </source>
</evidence>
<dbReference type="InterPro" id="IPR051412">
    <property type="entry name" value="Formin_Homology_Diaphanous_sf"/>
</dbReference>
<feature type="chain" id="PRO_5005187120" description="Saposin B-type domain-containing protein" evidence="3">
    <location>
        <begin position="21"/>
        <end position="1228"/>
    </location>
</feature>
<feature type="region of interest" description="Disordered" evidence="1">
    <location>
        <begin position="804"/>
        <end position="833"/>
    </location>
</feature>
<dbReference type="PANTHER" id="PTHR45691:SF6">
    <property type="entry name" value="PROTEIN DIAPHANOUS"/>
    <property type="match status" value="1"/>
</dbReference>
<dbReference type="AlphaFoldDB" id="A0A0G4EH69"/>
<dbReference type="GO" id="GO:0030041">
    <property type="term" value="P:actin filament polymerization"/>
    <property type="evidence" value="ECO:0007669"/>
    <property type="project" value="TreeGrafter"/>
</dbReference>
<keyword evidence="5" id="KW-1185">Reference proteome</keyword>
<feature type="compositionally biased region" description="Acidic residues" evidence="1">
    <location>
        <begin position="821"/>
        <end position="830"/>
    </location>
</feature>
<dbReference type="VEuPathDB" id="CryptoDB:Vbra_7392"/>
<keyword evidence="3" id="KW-0732">Signal</keyword>
<feature type="region of interest" description="Disordered" evidence="1">
    <location>
        <begin position="577"/>
        <end position="622"/>
    </location>
</feature>
<organism evidence="4 5">
    <name type="scientific">Vitrella brassicaformis (strain CCMP3155)</name>
    <dbReference type="NCBI Taxonomy" id="1169540"/>
    <lineage>
        <taxon>Eukaryota</taxon>
        <taxon>Sar</taxon>
        <taxon>Alveolata</taxon>
        <taxon>Colpodellida</taxon>
        <taxon>Vitrellaceae</taxon>
        <taxon>Vitrella</taxon>
    </lineage>
</organism>
<feature type="transmembrane region" description="Helical" evidence="2">
    <location>
        <begin position="832"/>
        <end position="853"/>
    </location>
</feature>
<feature type="compositionally biased region" description="Pro residues" evidence="1">
    <location>
        <begin position="581"/>
        <end position="606"/>
    </location>
</feature>
<evidence type="ECO:0000313" key="5">
    <source>
        <dbReference type="Proteomes" id="UP000041254"/>
    </source>
</evidence>
<evidence type="ECO:0000256" key="3">
    <source>
        <dbReference type="SAM" id="SignalP"/>
    </source>
</evidence>
<dbReference type="Proteomes" id="UP000041254">
    <property type="component" value="Unassembled WGS sequence"/>
</dbReference>
<feature type="signal peptide" evidence="3">
    <location>
        <begin position="1"/>
        <end position="20"/>
    </location>
</feature>
<name>A0A0G4EH69_VITBC</name>